<feature type="domain" description="PRD" evidence="2">
    <location>
        <begin position="92"/>
        <end position="194"/>
    </location>
</feature>
<feature type="domain" description="PRD" evidence="2">
    <location>
        <begin position="195"/>
        <end position="304"/>
    </location>
</feature>
<dbReference type="PROSITE" id="PS51372">
    <property type="entry name" value="PRD_2"/>
    <property type="match status" value="2"/>
</dbReference>
<dbReference type="PANTHER" id="PTHR30185:SF15">
    <property type="entry name" value="CRYPTIC BETA-GLUCOSIDE BGL OPERON ANTITERMINATOR"/>
    <property type="match status" value="1"/>
</dbReference>
<dbReference type="InterPro" id="IPR011608">
    <property type="entry name" value="PRD"/>
</dbReference>
<reference evidence="3 4" key="1">
    <citation type="submission" date="2010-11" db="EMBL/GenBank/DDBJ databases">
        <authorList>
            <person name="Weinstock G."/>
            <person name="Sodergren E."/>
            <person name="Clifton S."/>
            <person name="Fulton L."/>
            <person name="Fulton B."/>
            <person name="Courtney L."/>
            <person name="Fronick C."/>
            <person name="Harrison M."/>
            <person name="Strong C."/>
            <person name="Farmer C."/>
            <person name="Delahaunty K."/>
            <person name="Markovic C."/>
            <person name="Hall O."/>
            <person name="Minx P."/>
            <person name="Tomlinson C."/>
            <person name="Mitreva M."/>
            <person name="Hou S."/>
            <person name="Chen J."/>
            <person name="Wollam A."/>
            <person name="Pepin K.H."/>
            <person name="Johnson M."/>
            <person name="Bhonagiri V."/>
            <person name="Zhang X."/>
            <person name="Suruliraj S."/>
            <person name="Warren W."/>
            <person name="Chinwalla A."/>
            <person name="Mardis E.R."/>
            <person name="Wilson R.K."/>
        </authorList>
    </citation>
    <scope>NUCLEOTIDE SEQUENCE [LARGE SCALE GENOMIC DNA]</scope>
    <source>
        <strain evidence="3 4">F0211</strain>
    </source>
</reference>
<dbReference type="GO" id="GO:0003723">
    <property type="term" value="F:RNA binding"/>
    <property type="evidence" value="ECO:0007669"/>
    <property type="project" value="InterPro"/>
</dbReference>
<dbReference type="Gene3D" id="2.30.24.10">
    <property type="entry name" value="CAT RNA-binding domain"/>
    <property type="match status" value="1"/>
</dbReference>
<dbReference type="SUPFAM" id="SSF50151">
    <property type="entry name" value="SacY-like RNA-binding domain"/>
    <property type="match status" value="1"/>
</dbReference>
<accession>E6J3U7</accession>
<dbReference type="InterPro" id="IPR036634">
    <property type="entry name" value="PRD_sf"/>
</dbReference>
<dbReference type="SMART" id="SM01061">
    <property type="entry name" value="CAT_RBD"/>
    <property type="match status" value="1"/>
</dbReference>
<evidence type="ECO:0000313" key="4">
    <source>
        <dbReference type="Proteomes" id="UP000002973"/>
    </source>
</evidence>
<dbReference type="AlphaFoldDB" id="E6J3U7"/>
<organism evidence="3 4">
    <name type="scientific">Streptococcus anginosus F0211</name>
    <dbReference type="NCBI Taxonomy" id="706437"/>
    <lineage>
        <taxon>Bacteria</taxon>
        <taxon>Bacillati</taxon>
        <taxon>Bacillota</taxon>
        <taxon>Bacilli</taxon>
        <taxon>Lactobacillales</taxon>
        <taxon>Streptococcaceae</taxon>
        <taxon>Streptococcus</taxon>
        <taxon>Streptococcus anginosus group</taxon>
    </lineage>
</organism>
<dbReference type="SUPFAM" id="SSF63520">
    <property type="entry name" value="PTS-regulatory domain, PRD"/>
    <property type="match status" value="2"/>
</dbReference>
<evidence type="ECO:0000313" key="3">
    <source>
        <dbReference type="EMBL" id="EFU21385.1"/>
    </source>
</evidence>
<dbReference type="GO" id="GO:0006355">
    <property type="term" value="P:regulation of DNA-templated transcription"/>
    <property type="evidence" value="ECO:0007669"/>
    <property type="project" value="InterPro"/>
</dbReference>
<dbReference type="Proteomes" id="UP000002973">
    <property type="component" value="Unassembled WGS sequence"/>
</dbReference>
<dbReference type="PANTHER" id="PTHR30185">
    <property type="entry name" value="CRYPTIC BETA-GLUCOSIDE BGL OPERON ANTITERMINATOR"/>
    <property type="match status" value="1"/>
</dbReference>
<evidence type="ECO:0000259" key="2">
    <source>
        <dbReference type="PROSITE" id="PS51372"/>
    </source>
</evidence>
<name>E6J3U7_STRAP</name>
<dbReference type="Pfam" id="PF00874">
    <property type="entry name" value="PRD"/>
    <property type="match status" value="2"/>
</dbReference>
<dbReference type="InterPro" id="IPR050661">
    <property type="entry name" value="BglG_antiterminators"/>
</dbReference>
<evidence type="ECO:0000256" key="1">
    <source>
        <dbReference type="ARBA" id="ARBA00022737"/>
    </source>
</evidence>
<proteinExistence type="predicted"/>
<dbReference type="Gene3D" id="1.10.1790.10">
    <property type="entry name" value="PRD domain"/>
    <property type="match status" value="2"/>
</dbReference>
<gene>
    <name evidence="3" type="ORF">HMPREF0813_01950</name>
</gene>
<dbReference type="EMBL" id="AECT01000063">
    <property type="protein sequence ID" value="EFU21385.1"/>
    <property type="molecule type" value="Genomic_DNA"/>
</dbReference>
<dbReference type="InterPro" id="IPR036650">
    <property type="entry name" value="CAT_RNA-bd_dom_sf"/>
</dbReference>
<protein>
    <submittedName>
        <fullName evidence="3">PRD domain protein</fullName>
    </submittedName>
</protein>
<dbReference type="Pfam" id="PF03123">
    <property type="entry name" value="CAT_RBD"/>
    <property type="match status" value="1"/>
</dbReference>
<keyword evidence="1" id="KW-0677">Repeat</keyword>
<sequence>MTQVKNLGLFMVFLCFTKRLLGRRTRMFRIVQPLNNNVAVVKNESGEQAVVMGLGIIFKKKKGDLLAEERVEKVFQLKSEESRENFSALLKDVPLDFITTSYEIIDYGIQQFQFPVQEYIYVTLTDHIYCSYQALQRNTYKSNHLPDMSEQYPTEYKIAEHALVILKEKLDVDFPKDEIGRLALQFINAKGEDVVISKDEQTLIRQMIALVQEELLKHGIKRTKKNSNFYDRLMIHLTYFIERLDQDDSDLKVSMKNLEEHIKKDYPEAYQIGEDIYEVIRQHLGGGLHPNEKVYLVIHIQRLL</sequence>
<dbReference type="InterPro" id="IPR004341">
    <property type="entry name" value="CAT_RNA-bd_dom"/>
</dbReference>
<dbReference type="eggNOG" id="COG3711">
    <property type="taxonomic scope" value="Bacteria"/>
</dbReference>
<comment type="caution">
    <text evidence="3">The sequence shown here is derived from an EMBL/GenBank/DDBJ whole genome shotgun (WGS) entry which is preliminary data.</text>
</comment>